<evidence type="ECO:0000256" key="3">
    <source>
        <dbReference type="ARBA" id="ARBA00022801"/>
    </source>
</evidence>
<keyword evidence="4" id="KW-0342">GTP-binding</keyword>
<dbReference type="InterPro" id="IPR045063">
    <property type="entry name" value="Dynamin_N"/>
</dbReference>
<dbReference type="PANTHER" id="PTHR10465">
    <property type="entry name" value="TRANSMEMBRANE GTPASE FZO1"/>
    <property type="match status" value="1"/>
</dbReference>
<comment type="caution">
    <text evidence="7">The sequence shown here is derived from an EMBL/GenBank/DDBJ whole genome shotgun (WGS) entry which is preliminary data.</text>
</comment>
<keyword evidence="2" id="KW-0547">Nucleotide-binding</keyword>
<feature type="domain" description="Dynamin N-terminal" evidence="6">
    <location>
        <begin position="205"/>
        <end position="360"/>
    </location>
</feature>
<evidence type="ECO:0000313" key="7">
    <source>
        <dbReference type="EMBL" id="MSR92011.1"/>
    </source>
</evidence>
<accession>A0A7X2T1S9</accession>
<dbReference type="PANTHER" id="PTHR10465:SF0">
    <property type="entry name" value="SARCALUMENIN"/>
    <property type="match status" value="1"/>
</dbReference>
<dbReference type="SUPFAM" id="SSF52540">
    <property type="entry name" value="P-loop containing nucleoside triphosphate hydrolases"/>
    <property type="match status" value="1"/>
</dbReference>
<evidence type="ECO:0000256" key="2">
    <source>
        <dbReference type="ARBA" id="ARBA00022741"/>
    </source>
</evidence>
<organism evidence="7 8">
    <name type="scientific">Inconstantimicrobium porci</name>
    <dbReference type="NCBI Taxonomy" id="2652291"/>
    <lineage>
        <taxon>Bacteria</taxon>
        <taxon>Bacillati</taxon>
        <taxon>Bacillota</taxon>
        <taxon>Clostridia</taxon>
        <taxon>Eubacteriales</taxon>
        <taxon>Clostridiaceae</taxon>
        <taxon>Inconstantimicrobium</taxon>
    </lineage>
</organism>
<dbReference type="GO" id="GO:0016020">
    <property type="term" value="C:membrane"/>
    <property type="evidence" value="ECO:0007669"/>
    <property type="project" value="UniProtKB-SubCell"/>
</dbReference>
<evidence type="ECO:0000313" key="8">
    <source>
        <dbReference type="Proteomes" id="UP000460287"/>
    </source>
</evidence>
<dbReference type="GO" id="GO:0008053">
    <property type="term" value="P:mitochondrial fusion"/>
    <property type="evidence" value="ECO:0007669"/>
    <property type="project" value="TreeGrafter"/>
</dbReference>
<dbReference type="EMBL" id="VULX01000020">
    <property type="protein sequence ID" value="MSR92011.1"/>
    <property type="molecule type" value="Genomic_DNA"/>
</dbReference>
<keyword evidence="3" id="KW-0378">Hydrolase</keyword>
<dbReference type="AlphaFoldDB" id="A0A7X2T1S9"/>
<dbReference type="Pfam" id="PF00350">
    <property type="entry name" value="Dynamin_N"/>
    <property type="match status" value="1"/>
</dbReference>
<comment type="subcellular location">
    <subcellularLocation>
        <location evidence="1">Membrane</location>
    </subcellularLocation>
</comment>
<name>A0A7X2T1S9_9CLOT</name>
<evidence type="ECO:0000256" key="4">
    <source>
        <dbReference type="ARBA" id="ARBA00023134"/>
    </source>
</evidence>
<dbReference type="GO" id="GO:0005525">
    <property type="term" value="F:GTP binding"/>
    <property type="evidence" value="ECO:0007669"/>
    <property type="project" value="UniProtKB-KW"/>
</dbReference>
<dbReference type="GO" id="GO:0003924">
    <property type="term" value="F:GTPase activity"/>
    <property type="evidence" value="ECO:0007669"/>
    <property type="project" value="InterPro"/>
</dbReference>
<sequence length="470" mass="54178">MILGGFMDRQELESSLYEIFKELLIRKESENTKVPVGIQNSLFVSSMNIQEHPMRNVKKNLRMKYYNVLRYVVLNQNSDEFVQTRLSKYGMLLIGSPDIEVDESMVKADINAIVNCKYMPWRKKYRYGILSDIALILVNKEKVEKAYLEIASFIQKNQQNSIAEFYTTLNEVQSDITRFLWSENLISQVKSNWNFYDLVEKRVIVSATMSAGKSTLINAIIGKKIAKTSQEACTGNTCYIYNKPFEDNTTYLCNEECFYDATESELENISWQNDSKIATYFRALDTPSKRVCLIDTPGVNSAINRNHGRITKKALTNEKFDKVIYVLNANKLGTEEEMAYLKWFVNNVDKDKVIFVLNKIDDFNVSEDNILESIEGVRKDLNLLGYDNPIICPFSAYFALLLKMKAFNEKLSDDEEDEYQLYVKKFSKPAYDLTKYYSNSTPEDGDSELMIMSKRCGLYGLEKILFGGAV</sequence>
<evidence type="ECO:0000256" key="1">
    <source>
        <dbReference type="ARBA" id="ARBA00004370"/>
    </source>
</evidence>
<dbReference type="Proteomes" id="UP000460287">
    <property type="component" value="Unassembled WGS sequence"/>
</dbReference>
<reference evidence="7 8" key="1">
    <citation type="submission" date="2019-08" db="EMBL/GenBank/DDBJ databases">
        <title>In-depth cultivation of the pig gut microbiome towards novel bacterial diversity and tailored functional studies.</title>
        <authorList>
            <person name="Wylensek D."/>
            <person name="Hitch T.C.A."/>
            <person name="Clavel T."/>
        </authorList>
    </citation>
    <scope>NUCLEOTIDE SEQUENCE [LARGE SCALE GENOMIC DNA]</scope>
    <source>
        <strain evidence="7 8">WCA-383-APC-5B</strain>
    </source>
</reference>
<protein>
    <recommendedName>
        <fullName evidence="6">Dynamin N-terminal domain-containing protein</fullName>
    </recommendedName>
</protein>
<dbReference type="InterPro" id="IPR027417">
    <property type="entry name" value="P-loop_NTPase"/>
</dbReference>
<keyword evidence="5" id="KW-0472">Membrane</keyword>
<dbReference type="Gene3D" id="3.40.50.300">
    <property type="entry name" value="P-loop containing nucleotide triphosphate hydrolases"/>
    <property type="match status" value="1"/>
</dbReference>
<proteinExistence type="predicted"/>
<gene>
    <name evidence="7" type="ORF">FYJ33_11550</name>
</gene>
<keyword evidence="8" id="KW-1185">Reference proteome</keyword>
<evidence type="ECO:0000259" key="6">
    <source>
        <dbReference type="Pfam" id="PF00350"/>
    </source>
</evidence>
<evidence type="ECO:0000256" key="5">
    <source>
        <dbReference type="ARBA" id="ARBA00023136"/>
    </source>
</evidence>
<dbReference type="InterPro" id="IPR027094">
    <property type="entry name" value="Mitofusin_fam"/>
</dbReference>